<dbReference type="EMBL" id="AP018366">
    <property type="protein sequence ID" value="BBG20680.1"/>
    <property type="molecule type" value="Genomic_DNA"/>
</dbReference>
<evidence type="ECO:0000313" key="3">
    <source>
        <dbReference type="Proteomes" id="UP000595703"/>
    </source>
</evidence>
<gene>
    <name evidence="2" type="ORF">RVR_P157</name>
</gene>
<name>A0A7U3LG98_9ACTN</name>
<feature type="transmembrane region" description="Helical" evidence="1">
    <location>
        <begin position="18"/>
        <end position="37"/>
    </location>
</feature>
<dbReference type="RefSeq" id="WP_202239812.1">
    <property type="nucleotide sequence ID" value="NZ_AP018366.1"/>
</dbReference>
<keyword evidence="1" id="KW-0472">Membrane</keyword>
<dbReference type="KEGG" id="arev:RVR_P157"/>
<proteinExistence type="predicted"/>
<keyword evidence="1" id="KW-0812">Transmembrane</keyword>
<keyword evidence="1" id="KW-1133">Transmembrane helix</keyword>
<feature type="transmembrane region" description="Helical" evidence="1">
    <location>
        <begin position="103"/>
        <end position="123"/>
    </location>
</feature>
<dbReference type="AlphaFoldDB" id="A0A7U3LG98"/>
<geneLocation type="plasmid" evidence="2 3">
    <name>pRVR1</name>
</geneLocation>
<dbReference type="Proteomes" id="UP000595703">
    <property type="component" value="Plasmid pRVR1"/>
</dbReference>
<accession>A0A7U3LG98</accession>
<feature type="transmembrane region" description="Helical" evidence="1">
    <location>
        <begin position="74"/>
        <end position="97"/>
    </location>
</feature>
<evidence type="ECO:0000313" key="2">
    <source>
        <dbReference type="EMBL" id="BBG20680.1"/>
    </source>
</evidence>
<sequence length="134" mass="14160">MSAVGATSPGVTQMRRRALVTTWTCSGLAVSGTAWALGLETEWWKRLLLALLVAGLAVLDEIDVAPVLDVRIELARCLSSLGWLQIPMSVAGGAWLLGLNTPVLSRILLAVVIAGVVAVYRLSPSAPARTEGKR</sequence>
<reference evidence="2 3" key="1">
    <citation type="journal article" date="2020" name="Sci. Rep.">
        <title>beta-carboline chemical signals induce reveromycin production through a LuxR family regulator in Streptomyces sp. SN-593.</title>
        <authorList>
            <person name="Panthee S."/>
            <person name="Kito N."/>
            <person name="Hayashi T."/>
            <person name="Shimizu T."/>
            <person name="Ishikawa J."/>
            <person name="Hamamoto H."/>
            <person name="Osada H."/>
            <person name="Takahashi S."/>
        </authorList>
    </citation>
    <scope>NUCLEOTIDE SEQUENCE [LARGE SCALE GENOMIC DNA]</scope>
    <source>
        <strain evidence="2 3">SN-593</strain>
        <plasmid evidence="2 3">pRVR1</plasmid>
    </source>
</reference>
<protein>
    <submittedName>
        <fullName evidence="2">Uncharacterized protein</fullName>
    </submittedName>
</protein>
<organism evidence="2 3">
    <name type="scientific">Actinacidiphila reveromycinica</name>
    <dbReference type="NCBI Taxonomy" id="659352"/>
    <lineage>
        <taxon>Bacteria</taxon>
        <taxon>Bacillati</taxon>
        <taxon>Actinomycetota</taxon>
        <taxon>Actinomycetes</taxon>
        <taxon>Kitasatosporales</taxon>
        <taxon>Streptomycetaceae</taxon>
        <taxon>Actinacidiphila</taxon>
    </lineage>
</organism>
<evidence type="ECO:0000256" key="1">
    <source>
        <dbReference type="SAM" id="Phobius"/>
    </source>
</evidence>
<keyword evidence="3" id="KW-1185">Reference proteome</keyword>
<feature type="transmembrane region" description="Helical" evidence="1">
    <location>
        <begin position="43"/>
        <end position="62"/>
    </location>
</feature>
<keyword evidence="2" id="KW-0614">Plasmid</keyword>